<dbReference type="Gene3D" id="1.10.10.10">
    <property type="entry name" value="Winged helix-like DNA-binding domain superfamily/Winged helix DNA-binding domain"/>
    <property type="match status" value="1"/>
</dbReference>
<protein>
    <submittedName>
        <fullName evidence="1">Uncharacterized protein</fullName>
    </submittedName>
</protein>
<sequence>GGEKDITPYWRTLKTDGSLNEKYPGGVESQAAYLREEGHTIEPGKGKKPPKIKDFEKVLIGV</sequence>
<dbReference type="AlphaFoldDB" id="X1T338"/>
<comment type="caution">
    <text evidence="1">The sequence shown here is derived from an EMBL/GenBank/DDBJ whole genome shotgun (WGS) entry which is preliminary data.</text>
</comment>
<feature type="non-terminal residue" evidence="1">
    <location>
        <position position="1"/>
    </location>
</feature>
<gene>
    <name evidence="1" type="ORF">S12H4_27728</name>
</gene>
<proteinExistence type="predicted"/>
<evidence type="ECO:0000313" key="1">
    <source>
        <dbReference type="EMBL" id="GAI99618.1"/>
    </source>
</evidence>
<accession>X1T338</accession>
<dbReference type="InterPro" id="IPR036388">
    <property type="entry name" value="WH-like_DNA-bd_sf"/>
</dbReference>
<name>X1T338_9ZZZZ</name>
<reference evidence="1" key="1">
    <citation type="journal article" date="2014" name="Front. Microbiol.">
        <title>High frequency of phylogenetically diverse reductive dehalogenase-homologous genes in deep subseafloor sedimentary metagenomes.</title>
        <authorList>
            <person name="Kawai M."/>
            <person name="Futagami T."/>
            <person name="Toyoda A."/>
            <person name="Takaki Y."/>
            <person name="Nishi S."/>
            <person name="Hori S."/>
            <person name="Arai W."/>
            <person name="Tsubouchi T."/>
            <person name="Morono Y."/>
            <person name="Uchiyama I."/>
            <person name="Ito T."/>
            <person name="Fujiyama A."/>
            <person name="Inagaki F."/>
            <person name="Takami H."/>
        </authorList>
    </citation>
    <scope>NUCLEOTIDE SEQUENCE</scope>
    <source>
        <strain evidence="1">Expedition CK06-06</strain>
    </source>
</reference>
<organism evidence="1">
    <name type="scientific">marine sediment metagenome</name>
    <dbReference type="NCBI Taxonomy" id="412755"/>
    <lineage>
        <taxon>unclassified sequences</taxon>
        <taxon>metagenomes</taxon>
        <taxon>ecological metagenomes</taxon>
    </lineage>
</organism>
<dbReference type="EMBL" id="BARW01015845">
    <property type="protein sequence ID" value="GAI99618.1"/>
    <property type="molecule type" value="Genomic_DNA"/>
</dbReference>